<evidence type="ECO:0008006" key="3">
    <source>
        <dbReference type="Google" id="ProtNLM"/>
    </source>
</evidence>
<organism evidence="1 2">
    <name type="scientific">Uliginosibacterium paludis</name>
    <dbReference type="NCBI Taxonomy" id="1615952"/>
    <lineage>
        <taxon>Bacteria</taxon>
        <taxon>Pseudomonadati</taxon>
        <taxon>Pseudomonadota</taxon>
        <taxon>Betaproteobacteria</taxon>
        <taxon>Rhodocyclales</taxon>
        <taxon>Zoogloeaceae</taxon>
        <taxon>Uliginosibacterium</taxon>
    </lineage>
</organism>
<dbReference type="RefSeq" id="WP_345929502.1">
    <property type="nucleotide sequence ID" value="NZ_JBDIVF010000010.1"/>
</dbReference>
<dbReference type="Proteomes" id="UP001548590">
    <property type="component" value="Unassembled WGS sequence"/>
</dbReference>
<keyword evidence="2" id="KW-1185">Reference proteome</keyword>
<evidence type="ECO:0000313" key="1">
    <source>
        <dbReference type="EMBL" id="MET1491588.1"/>
    </source>
</evidence>
<evidence type="ECO:0000313" key="2">
    <source>
        <dbReference type="Proteomes" id="UP001548590"/>
    </source>
</evidence>
<protein>
    <recommendedName>
        <fullName evidence="3">Trm112 family protein</fullName>
    </recommendedName>
</protein>
<dbReference type="EMBL" id="JBEWLZ010000013">
    <property type="protein sequence ID" value="MET1491588.1"/>
    <property type="molecule type" value="Genomic_DNA"/>
</dbReference>
<name>A0ABV2CUZ3_9RHOO</name>
<accession>A0ABV2CUZ3</accession>
<proteinExistence type="predicted"/>
<gene>
    <name evidence="1" type="ORF">ABVT11_17240</name>
</gene>
<sequence>MPLETVLTCPLGHRCEEAREGKIQRCAWFIELQGRNPNTGEEKPERGCALHWLPVLLVETAGASRSTSAAVESFRNEMVEGNRMTLAALTQSGLPPSLQLGR</sequence>
<reference evidence="1 2" key="1">
    <citation type="submission" date="2024-07" db="EMBL/GenBank/DDBJ databases">
        <title>Uliginosibacterium paludis KCTC:42655.</title>
        <authorList>
            <person name="Kim M.K."/>
        </authorList>
    </citation>
    <scope>NUCLEOTIDE SEQUENCE [LARGE SCALE GENOMIC DNA]</scope>
    <source>
        <strain evidence="1 2">KCTC 42655</strain>
    </source>
</reference>
<comment type="caution">
    <text evidence="1">The sequence shown here is derived from an EMBL/GenBank/DDBJ whole genome shotgun (WGS) entry which is preliminary data.</text>
</comment>